<dbReference type="Proteomes" id="UP000198900">
    <property type="component" value="Unassembled WGS sequence"/>
</dbReference>
<gene>
    <name evidence="6" type="ORF">SAMN04487926_11864</name>
</gene>
<evidence type="ECO:0000256" key="1">
    <source>
        <dbReference type="ARBA" id="ARBA00004141"/>
    </source>
</evidence>
<feature type="transmembrane region" description="Helical" evidence="5">
    <location>
        <begin position="112"/>
        <end position="132"/>
    </location>
</feature>
<dbReference type="AlphaFoldDB" id="A0A7Z7BB07"/>
<feature type="transmembrane region" description="Helical" evidence="5">
    <location>
        <begin position="51"/>
        <end position="73"/>
    </location>
</feature>
<evidence type="ECO:0000313" key="6">
    <source>
        <dbReference type="EMBL" id="SDI50676.1"/>
    </source>
</evidence>
<dbReference type="RefSeq" id="WP_091783858.1">
    <property type="nucleotide sequence ID" value="NZ_FNDI01000018.1"/>
</dbReference>
<evidence type="ECO:0000256" key="2">
    <source>
        <dbReference type="ARBA" id="ARBA00022692"/>
    </source>
</evidence>
<keyword evidence="4 5" id="KW-0472">Membrane</keyword>
<reference evidence="6" key="1">
    <citation type="submission" date="2016-10" db="EMBL/GenBank/DDBJ databases">
        <authorList>
            <person name="Varghese N."/>
            <person name="Submissions S."/>
        </authorList>
    </citation>
    <scope>NUCLEOTIDE SEQUENCE [LARGE SCALE GENOMIC DNA]</scope>
    <source>
        <strain evidence="6">YR281</strain>
    </source>
</reference>
<evidence type="ECO:0000256" key="3">
    <source>
        <dbReference type="ARBA" id="ARBA00022989"/>
    </source>
</evidence>
<keyword evidence="2 5" id="KW-0812">Transmembrane</keyword>
<evidence type="ECO:0000256" key="5">
    <source>
        <dbReference type="SAM" id="Phobius"/>
    </source>
</evidence>
<organism evidence="6 7">
    <name type="scientific">Paraburkholderia steynii</name>
    <dbReference type="NCBI Taxonomy" id="1245441"/>
    <lineage>
        <taxon>Bacteria</taxon>
        <taxon>Pseudomonadati</taxon>
        <taxon>Pseudomonadota</taxon>
        <taxon>Betaproteobacteria</taxon>
        <taxon>Burkholderiales</taxon>
        <taxon>Burkholderiaceae</taxon>
        <taxon>Paraburkholderia</taxon>
    </lineage>
</organism>
<evidence type="ECO:0000313" key="7">
    <source>
        <dbReference type="Proteomes" id="UP000198900"/>
    </source>
</evidence>
<name>A0A7Z7BB07_9BURK</name>
<accession>A0A7Z7BB07</accession>
<dbReference type="GO" id="GO:0016020">
    <property type="term" value="C:membrane"/>
    <property type="evidence" value="ECO:0007669"/>
    <property type="project" value="UniProtKB-SubCell"/>
</dbReference>
<feature type="transmembrane region" description="Helical" evidence="5">
    <location>
        <begin position="80"/>
        <end position="100"/>
    </location>
</feature>
<feature type="transmembrane region" description="Helical" evidence="5">
    <location>
        <begin position="12"/>
        <end position="31"/>
    </location>
</feature>
<sequence>MALTSLQNVKSRYRLTGIALRVLLTSMFWLSGLSKLLSFHDAIEEMQHFGLSPAAPIAALVIGVSLVGSLLVIGGRYVSLGALMLAVFTMSTIPVAHDFWNMTGLNAVMEKYAVWEHLTVIGAFLLVALHSIREIKKS</sequence>
<keyword evidence="3 5" id="KW-1133">Transmembrane helix</keyword>
<protein>
    <submittedName>
        <fullName evidence="6">Uncharacterized membrane protein YphA, DoxX/SURF4 family</fullName>
    </submittedName>
</protein>
<keyword evidence="7" id="KW-1185">Reference proteome</keyword>
<evidence type="ECO:0000256" key="4">
    <source>
        <dbReference type="ARBA" id="ARBA00023136"/>
    </source>
</evidence>
<dbReference type="Pfam" id="PF07681">
    <property type="entry name" value="DoxX"/>
    <property type="match status" value="1"/>
</dbReference>
<dbReference type="InterPro" id="IPR032808">
    <property type="entry name" value="DoxX"/>
</dbReference>
<comment type="subcellular location">
    <subcellularLocation>
        <location evidence="1">Membrane</location>
        <topology evidence="1">Multi-pass membrane protein</topology>
    </subcellularLocation>
</comment>
<dbReference type="EMBL" id="FNDI01000018">
    <property type="protein sequence ID" value="SDI50676.1"/>
    <property type="molecule type" value="Genomic_DNA"/>
</dbReference>
<proteinExistence type="predicted"/>
<comment type="caution">
    <text evidence="6">The sequence shown here is derived from an EMBL/GenBank/DDBJ whole genome shotgun (WGS) entry which is preliminary data.</text>
</comment>